<keyword evidence="3" id="KW-0131">Cell cycle</keyword>
<feature type="compositionally biased region" description="Low complexity" evidence="5">
    <location>
        <begin position="246"/>
        <end position="268"/>
    </location>
</feature>
<evidence type="ECO:0000259" key="7">
    <source>
        <dbReference type="SMART" id="SM01332"/>
    </source>
</evidence>
<comment type="similarity">
    <text evidence="4">Belongs to the cyclin family.</text>
</comment>
<evidence type="ECO:0000256" key="1">
    <source>
        <dbReference type="ARBA" id="ARBA00022618"/>
    </source>
</evidence>
<accession>A0A9P3HJ98</accession>
<evidence type="ECO:0000256" key="5">
    <source>
        <dbReference type="SAM" id="MobiDB-lite"/>
    </source>
</evidence>
<gene>
    <name evidence="8" type="ORF">EMPS_09671</name>
</gene>
<dbReference type="CDD" id="cd20512">
    <property type="entry name" value="CYCLIN_CLBs_yeast_rpt2"/>
    <property type="match status" value="1"/>
</dbReference>
<feature type="compositionally biased region" description="Polar residues" evidence="5">
    <location>
        <begin position="80"/>
        <end position="89"/>
    </location>
</feature>
<sequence>MLRPPRTRSSLEAARPGPLRSVDKNAKMTSQEQQPLESFKQTRKSITTAAARTRTTMDELKGAGVRSRKALMQLSPRTSSRFLAKQTQPAAIVEKPTRRSLDTLQTGQPPPPRKAKRPIIQLPEPLSSAPVPPVLTTGNDTLSSSSDASAVSMMPIPSAKSALPIPSSNRVTTLTTSSSLAAPLGRQNTSRTTASTAGAIRKAPTATTLSAALTKRSSTVLGLKQGRVAPVQADRADIQSALTQHAISSSSQHHAAKARSSITTTTTTVATMPHRQLQLGSSQISASSSSSSSSVSLPSTLTMAQMNRQPSLQSLEKQRSSMEEEAMDDSPTTVDVADPLPRSIMVTPPVKTQTRPQQAPKRAGLRPLIPPVPLFEKDLYLDSIKKRASPKFSMESSAPVPDMDIDIDLNMDMDTMQLEGPVDVDPCLVSEYQEEIFAYKRMLELKLLPDPYYMDRQLELTWQYRAHLMEWLIEVHNRFDLLQETLHLCANYLDRFLSRIPIPVDQLQLAGTVALLLASKYEEIQSPAIQELSFLGGNAYTPARIRQAEIGMLTTLNYDMGAPGPLSFLRRISAADNYDVDIRTLAKYLVDITVCDHRFIGVPASMKAALGYCTARRLLFRGEWSEVHTHQSGYDFASLREGVNVILTMLEAPLKTHSALFTKYQEEHHLRSSLYVQQLGLDQLRQLHC</sequence>
<evidence type="ECO:0000256" key="3">
    <source>
        <dbReference type="ARBA" id="ARBA00023306"/>
    </source>
</evidence>
<evidence type="ECO:0000313" key="9">
    <source>
        <dbReference type="Proteomes" id="UP000827284"/>
    </source>
</evidence>
<evidence type="ECO:0000256" key="4">
    <source>
        <dbReference type="RuleBase" id="RU000383"/>
    </source>
</evidence>
<feature type="region of interest" description="Disordered" evidence="5">
    <location>
        <begin position="246"/>
        <end position="367"/>
    </location>
</feature>
<dbReference type="Pfam" id="PF02984">
    <property type="entry name" value="Cyclin_C"/>
    <property type="match status" value="1"/>
</dbReference>
<reference evidence="8" key="2">
    <citation type="journal article" date="2022" name="Microbiol. Resour. Announc.">
        <title>Whole-Genome Sequence of Entomortierella parvispora E1425, a Mucoromycotan Fungus Associated with Burkholderiaceae-Related Endosymbiotic Bacteria.</title>
        <authorList>
            <person name="Herlambang A."/>
            <person name="Guo Y."/>
            <person name="Takashima Y."/>
            <person name="Narisawa K."/>
            <person name="Ohta H."/>
            <person name="Nishizawa T."/>
        </authorList>
    </citation>
    <scope>NUCLEOTIDE SEQUENCE</scope>
    <source>
        <strain evidence="8">E1425</strain>
    </source>
</reference>
<feature type="domain" description="Cyclin-like" evidence="6">
    <location>
        <begin position="567"/>
        <end position="648"/>
    </location>
</feature>
<dbReference type="EMBL" id="BQFW01000013">
    <property type="protein sequence ID" value="GJJ77312.1"/>
    <property type="molecule type" value="Genomic_DNA"/>
</dbReference>
<dbReference type="PANTHER" id="PTHR10177">
    <property type="entry name" value="CYCLINS"/>
    <property type="match status" value="1"/>
</dbReference>
<dbReference type="InterPro" id="IPR004367">
    <property type="entry name" value="Cyclin_C-dom"/>
</dbReference>
<dbReference type="OrthoDB" id="5590282at2759"/>
<dbReference type="InterPro" id="IPR006671">
    <property type="entry name" value="Cyclin_N"/>
</dbReference>
<proteinExistence type="inferred from homology"/>
<dbReference type="SMART" id="SM01332">
    <property type="entry name" value="Cyclin_C"/>
    <property type="match status" value="1"/>
</dbReference>
<evidence type="ECO:0000259" key="6">
    <source>
        <dbReference type="SMART" id="SM00385"/>
    </source>
</evidence>
<evidence type="ECO:0000313" key="8">
    <source>
        <dbReference type="EMBL" id="GJJ77312.1"/>
    </source>
</evidence>
<keyword evidence="2 4" id="KW-0195">Cyclin</keyword>
<dbReference type="SUPFAM" id="SSF47954">
    <property type="entry name" value="Cyclin-like"/>
    <property type="match status" value="2"/>
</dbReference>
<feature type="domain" description="Cyclin C-terminal" evidence="7">
    <location>
        <begin position="563"/>
        <end position="678"/>
    </location>
</feature>
<dbReference type="Gene3D" id="1.10.472.10">
    <property type="entry name" value="Cyclin-like"/>
    <property type="match status" value="2"/>
</dbReference>
<name>A0A9P3HJ98_9FUNG</name>
<feature type="compositionally biased region" description="Polar residues" evidence="5">
    <location>
        <begin position="27"/>
        <end position="36"/>
    </location>
</feature>
<dbReference type="SMART" id="SM00385">
    <property type="entry name" value="CYCLIN"/>
    <property type="match status" value="2"/>
</dbReference>
<organism evidence="8 9">
    <name type="scientific">Entomortierella parvispora</name>
    <dbReference type="NCBI Taxonomy" id="205924"/>
    <lineage>
        <taxon>Eukaryota</taxon>
        <taxon>Fungi</taxon>
        <taxon>Fungi incertae sedis</taxon>
        <taxon>Mucoromycota</taxon>
        <taxon>Mortierellomycotina</taxon>
        <taxon>Mortierellomycetes</taxon>
        <taxon>Mortierellales</taxon>
        <taxon>Mortierellaceae</taxon>
        <taxon>Entomortierella</taxon>
    </lineage>
</organism>
<keyword evidence="1" id="KW-0132">Cell division</keyword>
<keyword evidence="9" id="KW-1185">Reference proteome</keyword>
<dbReference type="Proteomes" id="UP000827284">
    <property type="component" value="Unassembled WGS sequence"/>
</dbReference>
<feature type="compositionally biased region" description="Low complexity" evidence="5">
    <location>
        <begin position="281"/>
        <end position="299"/>
    </location>
</feature>
<evidence type="ECO:0000256" key="2">
    <source>
        <dbReference type="ARBA" id="ARBA00023127"/>
    </source>
</evidence>
<feature type="region of interest" description="Disordered" evidence="5">
    <location>
        <begin position="1"/>
        <end position="44"/>
    </location>
</feature>
<dbReference type="InterPro" id="IPR039361">
    <property type="entry name" value="Cyclin"/>
</dbReference>
<dbReference type="Pfam" id="PF00134">
    <property type="entry name" value="Cyclin_N"/>
    <property type="match status" value="1"/>
</dbReference>
<dbReference type="AlphaFoldDB" id="A0A9P3HJ98"/>
<feature type="domain" description="Cyclin-like" evidence="6">
    <location>
        <begin position="470"/>
        <end position="554"/>
    </location>
</feature>
<comment type="caution">
    <text evidence="8">The sequence shown here is derived from an EMBL/GenBank/DDBJ whole genome shotgun (WGS) entry which is preliminary data.</text>
</comment>
<dbReference type="InterPro" id="IPR036915">
    <property type="entry name" value="Cyclin-like_sf"/>
</dbReference>
<evidence type="ECO:0008006" key="10">
    <source>
        <dbReference type="Google" id="ProtNLM"/>
    </source>
</evidence>
<protein>
    <recommendedName>
        <fullName evidence="10">Cyclin N-terminal domain-containing protein</fullName>
    </recommendedName>
</protein>
<feature type="region of interest" description="Disordered" evidence="5">
    <location>
        <begin position="80"/>
        <end position="149"/>
    </location>
</feature>
<dbReference type="GO" id="GO:0051301">
    <property type="term" value="P:cell division"/>
    <property type="evidence" value="ECO:0007669"/>
    <property type="project" value="UniProtKB-KW"/>
</dbReference>
<dbReference type="InterPro" id="IPR013763">
    <property type="entry name" value="Cyclin-like_dom"/>
</dbReference>
<feature type="compositionally biased region" description="Polar residues" evidence="5">
    <location>
        <begin position="300"/>
        <end position="315"/>
    </location>
</feature>
<dbReference type="FunFam" id="1.10.472.10:FF:000001">
    <property type="entry name" value="G2/mitotic-specific cyclin"/>
    <property type="match status" value="1"/>
</dbReference>
<reference evidence="8" key="1">
    <citation type="submission" date="2021-11" db="EMBL/GenBank/DDBJ databases">
        <authorList>
            <person name="Herlambang A."/>
            <person name="Guo Y."/>
            <person name="Takashima Y."/>
            <person name="Nishizawa T."/>
        </authorList>
    </citation>
    <scope>NUCLEOTIDE SEQUENCE</scope>
    <source>
        <strain evidence="8">E1425</strain>
    </source>
</reference>